<keyword evidence="1" id="KW-0418">Kinase</keyword>
<dbReference type="InterPro" id="IPR018490">
    <property type="entry name" value="cNMP-bd_dom_sf"/>
</dbReference>
<sequence length="201" mass="23551">MSKRKLTSYLGSMYPVSKEFKSHLEDDSTLRRQFLKKNASLLIPRMKVDESHYLFKGSCKAFFLNEDNEEQIFMVFTENSIILLPEEFFAGEKNNTTHIVMLEDSELYTITKTQVDHIFEQFPEATPLTNAIRSNIKAFRETHLQILMRKEGLRYGMFCDKFSEFQYKLSDQDICAFLAISRSTLAVGKNSSRIRDRSRRN</sequence>
<keyword evidence="2" id="KW-1185">Reference proteome</keyword>
<dbReference type="InterPro" id="IPR014710">
    <property type="entry name" value="RmlC-like_jellyroll"/>
</dbReference>
<dbReference type="OrthoDB" id="766799at2"/>
<gene>
    <name evidence="1" type="ORF">SAMN04488101_101215</name>
</gene>
<evidence type="ECO:0000313" key="2">
    <source>
        <dbReference type="Proteomes" id="UP000192678"/>
    </source>
</evidence>
<dbReference type="AlphaFoldDB" id="A0A1W2A0C6"/>
<protein>
    <submittedName>
        <fullName evidence="1">cAMP-binding domain of CRP or a regulatory subunit of cAMP-dependent protein kinases</fullName>
    </submittedName>
</protein>
<dbReference type="STRING" id="475255.SAMN04488101_101215"/>
<proteinExistence type="predicted"/>
<name>A0A1W2A0C6_9SPHI</name>
<dbReference type="SUPFAM" id="SSF51206">
    <property type="entry name" value="cAMP-binding domain-like"/>
    <property type="match status" value="1"/>
</dbReference>
<reference evidence="1 2" key="1">
    <citation type="submission" date="2017-04" db="EMBL/GenBank/DDBJ databases">
        <authorList>
            <person name="Afonso C.L."/>
            <person name="Miller P.J."/>
            <person name="Scott M.A."/>
            <person name="Spackman E."/>
            <person name="Goraichik I."/>
            <person name="Dimitrov K.M."/>
            <person name="Suarez D.L."/>
            <person name="Swayne D.E."/>
        </authorList>
    </citation>
    <scope>NUCLEOTIDE SEQUENCE [LARGE SCALE GENOMIC DNA]</scope>
    <source>
        <strain evidence="1 2">DSM 19625</strain>
    </source>
</reference>
<evidence type="ECO:0000313" key="1">
    <source>
        <dbReference type="EMBL" id="SMC54090.1"/>
    </source>
</evidence>
<dbReference type="Proteomes" id="UP000192678">
    <property type="component" value="Unassembled WGS sequence"/>
</dbReference>
<keyword evidence="1" id="KW-0808">Transferase</keyword>
<dbReference type="Gene3D" id="2.60.120.10">
    <property type="entry name" value="Jelly Rolls"/>
    <property type="match status" value="1"/>
</dbReference>
<organism evidence="1 2">
    <name type="scientific">Pedobacter nyackensis</name>
    <dbReference type="NCBI Taxonomy" id="475255"/>
    <lineage>
        <taxon>Bacteria</taxon>
        <taxon>Pseudomonadati</taxon>
        <taxon>Bacteroidota</taxon>
        <taxon>Sphingobacteriia</taxon>
        <taxon>Sphingobacteriales</taxon>
        <taxon>Sphingobacteriaceae</taxon>
        <taxon>Pedobacter</taxon>
    </lineage>
</organism>
<dbReference type="GO" id="GO:0016301">
    <property type="term" value="F:kinase activity"/>
    <property type="evidence" value="ECO:0007669"/>
    <property type="project" value="UniProtKB-KW"/>
</dbReference>
<dbReference type="EMBL" id="FWYB01000001">
    <property type="protein sequence ID" value="SMC54090.1"/>
    <property type="molecule type" value="Genomic_DNA"/>
</dbReference>
<accession>A0A1W2A0C6</accession>
<dbReference type="RefSeq" id="WP_084286809.1">
    <property type="nucleotide sequence ID" value="NZ_FWYB01000001.1"/>
</dbReference>